<evidence type="ECO:0000313" key="1">
    <source>
        <dbReference type="EMBL" id="NJC34471.1"/>
    </source>
</evidence>
<dbReference type="Pfam" id="PF09601">
    <property type="entry name" value="DUF2459"/>
    <property type="match status" value="1"/>
</dbReference>
<dbReference type="EMBL" id="JAATJE010000002">
    <property type="protein sequence ID" value="NJC34471.1"/>
    <property type="molecule type" value="Genomic_DNA"/>
</dbReference>
<dbReference type="Proteomes" id="UP000734218">
    <property type="component" value="Unassembled WGS sequence"/>
</dbReference>
<keyword evidence="2" id="KW-1185">Reference proteome</keyword>
<name>A0ABX0XP29_9SPHN</name>
<accession>A0ABX0XP29</accession>
<sequence length="233" mass="24739">MAPSRILALVVAAPILLLLGYGVAGLVGGALPANSDWAQTPGGIPIGIETNGIHTGIVLPAVGNGIDWRPLVRPVDLPDPRRAGRYLAFGWGERRFYLETPTWADVTPGTILAAAVGSDRTLVHVDHLSGLTPEPWRHVVRVSPAEYRAIADAIRARFRPGAGGAIPGYGPTDVFYEAVGDYSAVTTCNSWVGQVLRGAGLPSGRWTPFSWSVMAQAAPPRRWRLPPVAALSD</sequence>
<comment type="caution">
    <text evidence="1">The sequence shown here is derived from an EMBL/GenBank/DDBJ whole genome shotgun (WGS) entry which is preliminary data.</text>
</comment>
<gene>
    <name evidence="1" type="ORF">GGR88_001985</name>
</gene>
<protein>
    <submittedName>
        <fullName evidence="1">Uncharacterized protein (TIGR02117 family)</fullName>
    </submittedName>
</protein>
<organism evidence="1 2">
    <name type="scientific">Sphingomonas jejuensis</name>
    <dbReference type="NCBI Taxonomy" id="904715"/>
    <lineage>
        <taxon>Bacteria</taxon>
        <taxon>Pseudomonadati</taxon>
        <taxon>Pseudomonadota</taxon>
        <taxon>Alphaproteobacteria</taxon>
        <taxon>Sphingomonadales</taxon>
        <taxon>Sphingomonadaceae</taxon>
        <taxon>Sphingomonas</taxon>
    </lineage>
</organism>
<dbReference type="InterPro" id="IPR011727">
    <property type="entry name" value="CHP02117"/>
</dbReference>
<reference evidence="1 2" key="1">
    <citation type="submission" date="2020-03" db="EMBL/GenBank/DDBJ databases">
        <title>Genomic Encyclopedia of Type Strains, Phase IV (KMG-IV): sequencing the most valuable type-strain genomes for metagenomic binning, comparative biology and taxonomic classification.</title>
        <authorList>
            <person name="Goeker M."/>
        </authorList>
    </citation>
    <scope>NUCLEOTIDE SEQUENCE [LARGE SCALE GENOMIC DNA]</scope>
    <source>
        <strain evidence="1 2">DSM 27651</strain>
    </source>
</reference>
<proteinExistence type="predicted"/>
<evidence type="ECO:0000313" key="2">
    <source>
        <dbReference type="Proteomes" id="UP000734218"/>
    </source>
</evidence>
<dbReference type="RefSeq" id="WP_342449773.1">
    <property type="nucleotide sequence ID" value="NZ_JAATJE010000002.1"/>
</dbReference>